<proteinExistence type="predicted"/>
<dbReference type="AlphaFoldDB" id="A0A6I6D2Y2"/>
<evidence type="ECO:0000313" key="1">
    <source>
        <dbReference type="EMBL" id="QGT78293.1"/>
    </source>
</evidence>
<dbReference type="KEGG" id="ghl:GM160_04915"/>
<dbReference type="Proteomes" id="UP000427716">
    <property type="component" value="Chromosome"/>
</dbReference>
<name>A0A6I6D2Y2_9GAMM</name>
<accession>A0A6I6D2Y2</accession>
<protein>
    <submittedName>
        <fullName evidence="1">Uncharacterized protein</fullName>
    </submittedName>
</protein>
<dbReference type="RefSeq" id="WP_156573629.1">
    <property type="nucleotide sequence ID" value="NZ_CP046415.1"/>
</dbReference>
<dbReference type="EMBL" id="CP046415">
    <property type="protein sequence ID" value="QGT78293.1"/>
    <property type="molecule type" value="Genomic_DNA"/>
</dbReference>
<sequence length="390" mass="42369">MTRRIVDVELTVLGLEPLDAPGDDQSGFSRPIWTGPSVSETDVSRLAQLLDGRFQRGASTDDDSPEEACDDPDALALVAVAGATSVAAPRGITSPGYALARALGNWCLAGGTRAGFAEQVADWLAQGFERLLCLDPVHLKPETDHAIVLGARFLALSDAELDGLLDVLNPWLADDGMQAVRIGRQTYLLAKLRPDGIGPANAALQRGGAPLACLLNRNAGVFLNEERSDPLLRQWLTELQMWLYPQPLNDHRAAHGQPILSSFWPHGLSALSDGMPSPSAGERFVLTDSPVVIAECDASVWQADEVDAAREAIRAGRPVRVLLTEAAWCRLEGDVGGFQQELARIDAWLERLQTECPDVVVRLDDGQGGVWQPESGWKRTWRRLLQRVGR</sequence>
<organism evidence="1 2">
    <name type="scientific">Guyparkeria halophila</name>
    <dbReference type="NCBI Taxonomy" id="47960"/>
    <lineage>
        <taxon>Bacteria</taxon>
        <taxon>Pseudomonadati</taxon>
        <taxon>Pseudomonadota</taxon>
        <taxon>Gammaproteobacteria</taxon>
        <taxon>Chromatiales</taxon>
        <taxon>Thioalkalibacteraceae</taxon>
        <taxon>Guyparkeria</taxon>
    </lineage>
</organism>
<gene>
    <name evidence="1" type="ORF">GM160_04915</name>
</gene>
<evidence type="ECO:0000313" key="2">
    <source>
        <dbReference type="Proteomes" id="UP000427716"/>
    </source>
</evidence>
<keyword evidence="2" id="KW-1185">Reference proteome</keyword>
<reference evidence="1 2" key="1">
    <citation type="submission" date="2019-11" db="EMBL/GenBank/DDBJ databases">
        <authorList>
            <person name="Zhang J."/>
            <person name="Sun C."/>
        </authorList>
    </citation>
    <scope>NUCLEOTIDE SEQUENCE [LARGE SCALE GENOMIC DNA]</scope>
    <source>
        <strain evidence="2">sp2</strain>
    </source>
</reference>